<dbReference type="GO" id="GO:0005829">
    <property type="term" value="C:cytosol"/>
    <property type="evidence" value="ECO:0007669"/>
    <property type="project" value="TreeGrafter"/>
</dbReference>
<dbReference type="Gene3D" id="3.40.50.360">
    <property type="match status" value="1"/>
</dbReference>
<comment type="caution">
    <text evidence="5">The sequence shown here is derived from an EMBL/GenBank/DDBJ whole genome shotgun (WGS) entry which is preliminary data.</text>
</comment>
<keyword evidence="2" id="KW-0812">Transmembrane</keyword>
<dbReference type="PROSITE" id="PS50902">
    <property type="entry name" value="FLAVODOXIN_LIKE"/>
    <property type="match status" value="1"/>
</dbReference>
<dbReference type="InterPro" id="IPR017938">
    <property type="entry name" value="Riboflavin_synthase-like_b-brl"/>
</dbReference>
<dbReference type="PRINTS" id="PR00371">
    <property type="entry name" value="FPNCR"/>
</dbReference>
<dbReference type="GO" id="GO:0003958">
    <property type="term" value="F:NADPH-hemoprotein reductase activity"/>
    <property type="evidence" value="ECO:0007669"/>
    <property type="project" value="UniProtKB-EC"/>
</dbReference>
<keyword evidence="2" id="KW-1133">Transmembrane helix</keyword>
<feature type="domain" description="FAD-binding FR-type" evidence="4">
    <location>
        <begin position="493"/>
        <end position="591"/>
    </location>
</feature>
<dbReference type="Pfam" id="PF03929">
    <property type="entry name" value="PepSY_TM"/>
    <property type="match status" value="1"/>
</dbReference>
<feature type="transmembrane region" description="Helical" evidence="2">
    <location>
        <begin position="12"/>
        <end position="33"/>
    </location>
</feature>
<protein>
    <submittedName>
        <fullName evidence="5">Sulfite reductase (NADPH) flavoprotein alpha-component</fullName>
    </submittedName>
</protein>
<dbReference type="InterPro" id="IPR001709">
    <property type="entry name" value="Flavoprot_Pyr_Nucl_cyt_Rdtase"/>
</dbReference>
<keyword evidence="2" id="KW-0472">Membrane</keyword>
<evidence type="ECO:0000313" key="6">
    <source>
        <dbReference type="Proteomes" id="UP000245489"/>
    </source>
</evidence>
<dbReference type="InterPro" id="IPR005625">
    <property type="entry name" value="PepSY-ass_TM"/>
</dbReference>
<feature type="transmembrane region" description="Helical" evidence="2">
    <location>
        <begin position="130"/>
        <end position="151"/>
    </location>
</feature>
<sequence length="729" mass="83105">MNLSIWRYSHLTLAISSFLFLILATITGIILAFEPVVEKSKRPNLESLDQISLAQSLPIWKKKYPSISEIEIDNFKTLIAKSSDFPKEIPSAYIHPKTGEFLGESQVQNPFFEWMTALHRSLFLHELGRFFVGITAFLLWLITISGTLLLIQRQSGIRNFFKKIPKENFAQYYHVVLSRWMLIPIFIIALTGSYLSLVRFEIFASPKVNLEVDLDKINASPQIAFHDFKVFQSITLDEVKSIEFPFSEDPEDYFTLKLSDRELAVNQITGEILSEQKYPFSQIMTTLSLELHTGRTNLLWALILAIASINILFFIYSGFVITYKRVSKKTKNKFKAIESQYIILVGSENGGTWDFANGFHQQLLKQGKKSFIDSLNQYQNYPEAEHLIVFSSTYGIGEAPSNANNFKKLLKEHPQNQHINISVIGFGSHSYPDFCKYAFELHDWLSNESWAKPLLDIHTVNDKSIEEYSRWTEAWSAQSGIAISGKTQISQPSKFQKILVISNTSGHHNDTFLIRFQAKKWVSIKSGDLLAIYPANDHRERLYSIGMVGKNNLQLSVRLHPQGLGSSYLHELKTGENIKVRIINNSHFHFPKKAKEVVMICNGTGIGPFLGMISQCSKNVKCHLYAGFRDANSMMLYKPQLDDFSKQNKLTSSTFAFSREIEKQYVGNLVEKDASKFANILKNGGVIMLCGSLAMQRDVMEVLKAICENELRQPLSHYQAHAQILSDCY</sequence>
<dbReference type="Pfam" id="PF00258">
    <property type="entry name" value="Flavodoxin_1"/>
    <property type="match status" value="1"/>
</dbReference>
<name>A0A316EAY9_9BACT</name>
<dbReference type="Proteomes" id="UP000245489">
    <property type="component" value="Unassembled WGS sequence"/>
</dbReference>
<dbReference type="GO" id="GO:0010181">
    <property type="term" value="F:FMN binding"/>
    <property type="evidence" value="ECO:0007669"/>
    <property type="project" value="InterPro"/>
</dbReference>
<evidence type="ECO:0000313" key="5">
    <source>
        <dbReference type="EMBL" id="PWK20090.1"/>
    </source>
</evidence>
<dbReference type="Pfam" id="PF00175">
    <property type="entry name" value="NAD_binding_1"/>
    <property type="match status" value="1"/>
</dbReference>
<dbReference type="InterPro" id="IPR001433">
    <property type="entry name" value="OxRdtase_FAD/NAD-bd"/>
</dbReference>
<dbReference type="SUPFAM" id="SSF52218">
    <property type="entry name" value="Flavoproteins"/>
    <property type="match status" value="1"/>
</dbReference>
<gene>
    <name evidence="5" type="ORF">LV89_03900</name>
</gene>
<evidence type="ECO:0000259" key="4">
    <source>
        <dbReference type="PROSITE" id="PS51384"/>
    </source>
</evidence>
<dbReference type="OrthoDB" id="9789468at2"/>
<dbReference type="RefSeq" id="WP_109744572.1">
    <property type="nucleotide sequence ID" value="NZ_QGGO01000026.1"/>
</dbReference>
<evidence type="ECO:0000256" key="2">
    <source>
        <dbReference type="SAM" id="Phobius"/>
    </source>
</evidence>
<dbReference type="InterPro" id="IPR017927">
    <property type="entry name" value="FAD-bd_FR_type"/>
</dbReference>
<organism evidence="5 6">
    <name type="scientific">Arcicella aurantiaca</name>
    <dbReference type="NCBI Taxonomy" id="591202"/>
    <lineage>
        <taxon>Bacteria</taxon>
        <taxon>Pseudomonadati</taxon>
        <taxon>Bacteroidota</taxon>
        <taxon>Cytophagia</taxon>
        <taxon>Cytophagales</taxon>
        <taxon>Flectobacillaceae</taxon>
        <taxon>Arcicella</taxon>
    </lineage>
</organism>
<dbReference type="SUPFAM" id="SSF52343">
    <property type="entry name" value="Ferredoxin reductase-like, C-terminal NADP-linked domain"/>
    <property type="match status" value="1"/>
</dbReference>
<dbReference type="InterPro" id="IPR008254">
    <property type="entry name" value="Flavodoxin/NO_synth"/>
</dbReference>
<keyword evidence="6" id="KW-1185">Reference proteome</keyword>
<feature type="transmembrane region" description="Helical" evidence="2">
    <location>
        <begin position="298"/>
        <end position="323"/>
    </location>
</feature>
<dbReference type="PANTHER" id="PTHR19384">
    <property type="entry name" value="NITRIC OXIDE SYNTHASE-RELATED"/>
    <property type="match status" value="1"/>
</dbReference>
<dbReference type="SUPFAM" id="SSF63380">
    <property type="entry name" value="Riboflavin synthase domain-like"/>
    <property type="match status" value="1"/>
</dbReference>
<dbReference type="Gene3D" id="3.40.50.80">
    <property type="entry name" value="Nucleotide-binding domain of ferredoxin-NADP reductase (FNR) module"/>
    <property type="match status" value="1"/>
</dbReference>
<dbReference type="AlphaFoldDB" id="A0A316EAY9"/>
<evidence type="ECO:0000259" key="3">
    <source>
        <dbReference type="PROSITE" id="PS50902"/>
    </source>
</evidence>
<dbReference type="GO" id="GO:0050660">
    <property type="term" value="F:flavin adenine dinucleotide binding"/>
    <property type="evidence" value="ECO:0007669"/>
    <property type="project" value="TreeGrafter"/>
</dbReference>
<dbReference type="Gene3D" id="2.40.30.10">
    <property type="entry name" value="Translation factors"/>
    <property type="match status" value="1"/>
</dbReference>
<dbReference type="PROSITE" id="PS51384">
    <property type="entry name" value="FAD_FR"/>
    <property type="match status" value="1"/>
</dbReference>
<dbReference type="EMBL" id="QGGO01000026">
    <property type="protein sequence ID" value="PWK20090.1"/>
    <property type="molecule type" value="Genomic_DNA"/>
</dbReference>
<evidence type="ECO:0000256" key="1">
    <source>
        <dbReference type="ARBA" id="ARBA00022630"/>
    </source>
</evidence>
<proteinExistence type="predicted"/>
<reference evidence="5 6" key="1">
    <citation type="submission" date="2018-05" db="EMBL/GenBank/DDBJ databases">
        <title>Genomic Encyclopedia of Archaeal and Bacterial Type Strains, Phase II (KMG-II): from individual species to whole genera.</title>
        <authorList>
            <person name="Goeker M."/>
        </authorList>
    </citation>
    <scope>NUCLEOTIDE SEQUENCE [LARGE SCALE GENOMIC DNA]</scope>
    <source>
        <strain evidence="5 6">DSM 22214</strain>
    </source>
</reference>
<dbReference type="InterPro" id="IPR029039">
    <property type="entry name" value="Flavoprotein-like_sf"/>
</dbReference>
<dbReference type="InterPro" id="IPR039261">
    <property type="entry name" value="FNR_nucleotide-bd"/>
</dbReference>
<feature type="domain" description="Flavodoxin-like" evidence="3">
    <location>
        <begin position="341"/>
        <end position="476"/>
    </location>
</feature>
<accession>A0A316EAY9</accession>
<keyword evidence="1" id="KW-0285">Flavoprotein</keyword>
<feature type="transmembrane region" description="Helical" evidence="2">
    <location>
        <begin position="172"/>
        <end position="195"/>
    </location>
</feature>